<evidence type="ECO:0000256" key="1">
    <source>
        <dbReference type="SAM" id="MobiDB-lite"/>
    </source>
</evidence>
<dbReference type="EMBL" id="PGOL01000428">
    <property type="protein sequence ID" value="PKI70807.1"/>
    <property type="molecule type" value="Genomic_DNA"/>
</dbReference>
<comment type="caution">
    <text evidence="2">The sequence shown here is derived from an EMBL/GenBank/DDBJ whole genome shotgun (WGS) entry which is preliminary data.</text>
</comment>
<accession>A0A2I0KQQ4</accession>
<dbReference type="Proteomes" id="UP000233551">
    <property type="component" value="Unassembled WGS sequence"/>
</dbReference>
<evidence type="ECO:0000313" key="2">
    <source>
        <dbReference type="EMBL" id="PKI70807.1"/>
    </source>
</evidence>
<proteinExistence type="predicted"/>
<dbReference type="AlphaFoldDB" id="A0A2I0KQQ4"/>
<name>A0A2I0KQQ4_PUNGR</name>
<reference evidence="2 3" key="1">
    <citation type="submission" date="2017-11" db="EMBL/GenBank/DDBJ databases">
        <title>De-novo sequencing of pomegranate (Punica granatum L.) genome.</title>
        <authorList>
            <person name="Akparov Z."/>
            <person name="Amiraslanov A."/>
            <person name="Hajiyeva S."/>
            <person name="Abbasov M."/>
            <person name="Kaur K."/>
            <person name="Hamwieh A."/>
            <person name="Solovyev V."/>
            <person name="Salamov A."/>
            <person name="Braich B."/>
            <person name="Kosarev P."/>
            <person name="Mahmoud A."/>
            <person name="Hajiyev E."/>
            <person name="Babayeva S."/>
            <person name="Izzatullayeva V."/>
            <person name="Mammadov A."/>
            <person name="Mammadov A."/>
            <person name="Sharifova S."/>
            <person name="Ojaghi J."/>
            <person name="Eynullazada K."/>
            <person name="Bayramov B."/>
            <person name="Abdulazimova A."/>
            <person name="Shahmuradov I."/>
        </authorList>
    </citation>
    <scope>NUCLEOTIDE SEQUENCE [LARGE SCALE GENOMIC DNA]</scope>
    <source>
        <strain evidence="3">cv. AG2017</strain>
        <tissue evidence="2">Leaf</tissue>
    </source>
</reference>
<sequence length="115" mass="13221">MEQVSDCLSEFNLVSRVDPNLEKRTLSNGIFCSELIRENVDIRALHHPLPITPKGYEINSVWTKQVIPISRVTFQWSRTPPDKPSGLIFDKRRSQWSPNTSEHSRNTEKAPFADS</sequence>
<feature type="region of interest" description="Disordered" evidence="1">
    <location>
        <begin position="78"/>
        <end position="115"/>
    </location>
</feature>
<gene>
    <name evidence="2" type="ORF">CRG98_008802</name>
</gene>
<keyword evidence="3" id="KW-1185">Reference proteome</keyword>
<organism evidence="2 3">
    <name type="scientific">Punica granatum</name>
    <name type="common">Pomegranate</name>
    <dbReference type="NCBI Taxonomy" id="22663"/>
    <lineage>
        <taxon>Eukaryota</taxon>
        <taxon>Viridiplantae</taxon>
        <taxon>Streptophyta</taxon>
        <taxon>Embryophyta</taxon>
        <taxon>Tracheophyta</taxon>
        <taxon>Spermatophyta</taxon>
        <taxon>Magnoliopsida</taxon>
        <taxon>eudicotyledons</taxon>
        <taxon>Gunneridae</taxon>
        <taxon>Pentapetalae</taxon>
        <taxon>rosids</taxon>
        <taxon>malvids</taxon>
        <taxon>Myrtales</taxon>
        <taxon>Lythraceae</taxon>
        <taxon>Punica</taxon>
    </lineage>
</organism>
<evidence type="ECO:0000313" key="3">
    <source>
        <dbReference type="Proteomes" id="UP000233551"/>
    </source>
</evidence>
<protein>
    <submittedName>
        <fullName evidence="2">Uncharacterized protein</fullName>
    </submittedName>
</protein>